<feature type="domain" description="Carrier" evidence="6">
    <location>
        <begin position="6"/>
        <end position="83"/>
    </location>
</feature>
<comment type="subcellular location">
    <subcellularLocation>
        <location evidence="5">Cytoplasm</location>
    </subcellularLocation>
</comment>
<dbReference type="HAMAP" id="MF_00565">
    <property type="entry name" value="DltC"/>
    <property type="match status" value="1"/>
</dbReference>
<evidence type="ECO:0000256" key="5">
    <source>
        <dbReference type="HAMAP-Rule" id="MF_00565"/>
    </source>
</evidence>
<dbReference type="SUPFAM" id="SSF47336">
    <property type="entry name" value="ACP-like"/>
    <property type="match status" value="1"/>
</dbReference>
<evidence type="ECO:0000259" key="6">
    <source>
        <dbReference type="PROSITE" id="PS50075"/>
    </source>
</evidence>
<comment type="function">
    <text evidence="5">Carrier protein involved in the D-alanylation of lipoteichoic acid (LTA). The loading of thioester-linked D-alanine onto DltC is catalyzed by D-alanine--D-alanyl carrier protein ligase DltA. The DltC-carried D-alanyl group is further transferred to cell membrane phosphatidylglycerol (PG) by forming an ester bond, probably catalyzed by DltD. D-alanylation of LTA plays an important role in modulating the properties of the cell wall in Gram-positive bacteria, influencing the net charge of the cell wall.</text>
</comment>
<evidence type="ECO:0000256" key="2">
    <source>
        <dbReference type="ARBA" id="ARBA00022490"/>
    </source>
</evidence>
<evidence type="ECO:0000256" key="1">
    <source>
        <dbReference type="ARBA" id="ARBA00022450"/>
    </source>
</evidence>
<evidence type="ECO:0000256" key="3">
    <source>
        <dbReference type="ARBA" id="ARBA00022553"/>
    </source>
</evidence>
<evidence type="ECO:0000313" key="8">
    <source>
        <dbReference type="Proteomes" id="UP001597399"/>
    </source>
</evidence>
<dbReference type="Proteomes" id="UP001597399">
    <property type="component" value="Unassembled WGS sequence"/>
</dbReference>
<comment type="caution">
    <text evidence="7">The sequence shown here is derived from an EMBL/GenBank/DDBJ whole genome shotgun (WGS) entry which is preliminary data.</text>
</comment>
<keyword evidence="1 5" id="KW-0596">Phosphopantetheine</keyword>
<dbReference type="EMBL" id="JBHUMQ010000015">
    <property type="protein sequence ID" value="MFD2693286.1"/>
    <property type="molecule type" value="Genomic_DNA"/>
</dbReference>
<protein>
    <recommendedName>
        <fullName evidence="5">D-alanyl carrier protein</fullName>
        <shortName evidence="5">DCP</shortName>
    </recommendedName>
    <alternativeName>
        <fullName evidence="5">D-alanine--poly(phosphoribitol) ligase subunit 2</fullName>
    </alternativeName>
</protein>
<name>A0ABW5S105_9BACL</name>
<dbReference type="InterPro" id="IPR009081">
    <property type="entry name" value="PP-bd_ACP"/>
</dbReference>
<dbReference type="NCBIfam" id="NF003464">
    <property type="entry name" value="PRK05087.1"/>
    <property type="match status" value="1"/>
</dbReference>
<comment type="similarity">
    <text evidence="5">Belongs to the DltC family.</text>
</comment>
<dbReference type="InterPro" id="IPR003230">
    <property type="entry name" value="DltC"/>
</dbReference>
<evidence type="ECO:0000256" key="4">
    <source>
        <dbReference type="ARBA" id="ARBA00023316"/>
    </source>
</evidence>
<organism evidence="7 8">
    <name type="scientific">Sporolactobacillus shoreicorticis</name>
    <dbReference type="NCBI Taxonomy" id="1923877"/>
    <lineage>
        <taxon>Bacteria</taxon>
        <taxon>Bacillati</taxon>
        <taxon>Bacillota</taxon>
        <taxon>Bacilli</taxon>
        <taxon>Bacillales</taxon>
        <taxon>Sporolactobacillaceae</taxon>
        <taxon>Sporolactobacillus</taxon>
    </lineage>
</organism>
<feature type="modified residue" description="O-(pantetheine 4'-phosphoryl)serine" evidence="5">
    <location>
        <position position="41"/>
    </location>
</feature>
<comment type="pathway">
    <text evidence="5">Cell wall biogenesis; lipoteichoic acid biosynthesis.</text>
</comment>
<keyword evidence="7" id="KW-0436">Ligase</keyword>
<dbReference type="RefSeq" id="WP_253058147.1">
    <property type="nucleotide sequence ID" value="NZ_JAMXWM010000002.1"/>
</dbReference>
<sequence length="83" mass="9413">MKEVKDSFKQKVYSILEDACDCNEIKSNPNIRLFDEGLLDSFSTISLIVAFEQELGISVPISDFNRDEWATPAMIITQLAKLQ</sequence>
<dbReference type="GO" id="GO:0016874">
    <property type="term" value="F:ligase activity"/>
    <property type="evidence" value="ECO:0007669"/>
    <property type="project" value="UniProtKB-KW"/>
</dbReference>
<reference evidence="8" key="1">
    <citation type="journal article" date="2019" name="Int. J. Syst. Evol. Microbiol.">
        <title>The Global Catalogue of Microorganisms (GCM) 10K type strain sequencing project: providing services to taxonomists for standard genome sequencing and annotation.</title>
        <authorList>
            <consortium name="The Broad Institute Genomics Platform"/>
            <consortium name="The Broad Institute Genome Sequencing Center for Infectious Disease"/>
            <person name="Wu L."/>
            <person name="Ma J."/>
        </authorList>
    </citation>
    <scope>NUCLEOTIDE SEQUENCE [LARGE SCALE GENOMIC DNA]</scope>
    <source>
        <strain evidence="8">TISTR 2466</strain>
    </source>
</reference>
<evidence type="ECO:0000313" key="7">
    <source>
        <dbReference type="EMBL" id="MFD2693286.1"/>
    </source>
</evidence>
<keyword evidence="2 5" id="KW-0963">Cytoplasm</keyword>
<accession>A0ABW5S105</accession>
<dbReference type="Gene3D" id="1.10.1200.10">
    <property type="entry name" value="ACP-like"/>
    <property type="match status" value="1"/>
</dbReference>
<dbReference type="InterPro" id="IPR036736">
    <property type="entry name" value="ACP-like_sf"/>
</dbReference>
<proteinExistence type="inferred from homology"/>
<keyword evidence="4 5" id="KW-0961">Cell wall biogenesis/degradation</keyword>
<dbReference type="Pfam" id="PF00550">
    <property type="entry name" value="PP-binding"/>
    <property type="match status" value="1"/>
</dbReference>
<gene>
    <name evidence="5 7" type="primary">dltC</name>
    <name evidence="7" type="ORF">ACFSUE_06525</name>
</gene>
<dbReference type="NCBIfam" id="TIGR01688">
    <property type="entry name" value="dltC"/>
    <property type="match status" value="1"/>
</dbReference>
<keyword evidence="3 5" id="KW-0597">Phosphoprotein</keyword>
<keyword evidence="8" id="KW-1185">Reference proteome</keyword>
<dbReference type="PROSITE" id="PS50075">
    <property type="entry name" value="CARRIER"/>
    <property type="match status" value="1"/>
</dbReference>
<comment type="PTM">
    <text evidence="5">4'-phosphopantetheine is transferred from CoA to a specific serine of apo-DCP.</text>
</comment>